<evidence type="ECO:0000259" key="3">
    <source>
        <dbReference type="Pfam" id="PF24676"/>
    </source>
</evidence>
<sequence length="1309" mass="144853">MNNAQPRPALGQAAEIGTLYDATTDTFLGSVFGLAQPPEDVVIRNPAAATATTTIQTISTDAYRDKFDLLGVSPDLGASILGGLLDLPGRRSPTQDSLAYLCRQRTTDHVAQAALIHRLFTVKERVNRRSGYLGPSIDLGALQGTRATHVVVAVEWGVETIVEINQRVDEGQVAQVGAAAEYLKNSVADAGASGGFRPPSFHPGSAQLDIGVFSQVLTRIVHVQSIEEVGDLLRRQVPQALQQVNMGKGNPIAYKLLPISIFMGFIGDDDDDGEAPPIGASTTQISPDHLASFCATLDDLLAAYRRVTDYSSFLSTNRDYVSPDHSDDVRRRVQDLEHTINRAKTLYGQALRDVRTGSKPSSILQELRQSVLAAPDSDIVNQQREKTEFVAGAVRNGAAYIGYYGKIHLVDLLQQQVHDDPPIYVLSFGQSTMRDDSWSANKALFIELLDTERKAGAKVVVEDCDATSPQLEAPCIAEYRNGTEVTADLLDRRKYLADKCFARCKDNSLEVHNVQKPVRRRFVKIPCPGPRCDGVTDVPWMCLRCFHPLEYGHSDKYFYCDCGRSYFHNYAFKCNNATAHGPSYTPYRDESKLQNLLQGLASSDYVNILILGETGVGKSTFINAFINYLTFETLDDALKSDELQWVIPCSFQTQVMDRSRPDGKIIQHKINVGERDDEHDGSKGDSATQQTSVYPINICSKTIRLIDTPGIGDTRGVQYDKKNMADILATLSSYEELHGILILLKSNNARLTITFEFCIKELLTHLHRSAVDNIAFGFTNTRISNYTPGDTFGPLETLLAQQSEVKLSLTMQTSYCFDSESFRYLAAYKQGVMMENEEDFRRSWKHSGDESRRLVGFFQSKHPHSVTSTISLNGTRQLILELTKPLADISQLIGKNIAMCQDRERELADSRLTGEALRKKLQFERIEMREKKLSMPRTVCTSRECIESKDDGAGKRITDYKSHCHRECYLDDIPAEVVAFPGLIHCWAFEGKDHCRICGHHWRMHLHILAEFEEFTATVTDVRIEQDLAANATDSTLRQKGLQEAKQLIREYQYEHAQVQNAAAQFGLYLEKHSITAYNDVTLDYLDMLISQEKEKIEVGGGRERLKALRMDRSRHEELVAALTARMQQSAGSGSGSGSGSGYGYTVLDEAGVDAVVRQLYGLKHFGSTLKTVQTAISAAHAATYRERPYHVGSLKHRPSKRRQGQGHGYSGVGDIISSFSSLIGFSSAPSASSLSLSSSKAVSRSASKRTHTPSQHSGSGGHHSSMKNHRSSVLGAPGRLPPPMPQDPPPPYLDDGEASSRSGSYRGY</sequence>
<keyword evidence="6" id="KW-1185">Reference proteome</keyword>
<feature type="region of interest" description="Disordered" evidence="1">
    <location>
        <begin position="1243"/>
        <end position="1309"/>
    </location>
</feature>
<evidence type="ECO:0000259" key="2">
    <source>
        <dbReference type="Pfam" id="PF24674"/>
    </source>
</evidence>
<dbReference type="InterPro" id="IPR056073">
    <property type="entry name" value="DUF7656"/>
</dbReference>
<dbReference type="Pfam" id="PF24674">
    <property type="entry name" value="MACPF_SNTX"/>
    <property type="match status" value="1"/>
</dbReference>
<feature type="compositionally biased region" description="Polar residues" evidence="1">
    <location>
        <begin position="1300"/>
        <end position="1309"/>
    </location>
</feature>
<evidence type="ECO:0000256" key="1">
    <source>
        <dbReference type="SAM" id="MobiDB-lite"/>
    </source>
</evidence>
<protein>
    <recommendedName>
        <fullName evidence="7">G domain-containing protein</fullName>
    </recommendedName>
</protein>
<dbReference type="InterPro" id="IPR058519">
    <property type="entry name" value="DUF8206"/>
</dbReference>
<feature type="domain" description="DUF8206" evidence="4">
    <location>
        <begin position="932"/>
        <end position="1010"/>
    </location>
</feature>
<feature type="domain" description="SNTX MACPF/CDC-like" evidence="2">
    <location>
        <begin position="6"/>
        <end position="273"/>
    </location>
</feature>
<comment type="caution">
    <text evidence="5">The sequence shown here is derived from an EMBL/GenBank/DDBJ whole genome shotgun (WGS) entry which is preliminary data.</text>
</comment>
<dbReference type="PANTHER" id="PTHR32046:SF11">
    <property type="entry name" value="IMMUNE-ASSOCIATED NUCLEOTIDE-BINDING PROTEIN 10-LIKE"/>
    <property type="match status" value="1"/>
</dbReference>
<dbReference type="InterPro" id="IPR025662">
    <property type="entry name" value="Sigma_54_int_dom_ATP-bd_1"/>
</dbReference>
<dbReference type="Pfam" id="PF26633">
    <property type="entry name" value="DUF8206"/>
    <property type="match status" value="1"/>
</dbReference>
<dbReference type="PROSITE" id="PS00675">
    <property type="entry name" value="SIGMA54_INTERACT_1"/>
    <property type="match status" value="1"/>
</dbReference>
<accession>A0AA40E8F9</accession>
<feature type="domain" description="DUF7656" evidence="3">
    <location>
        <begin position="393"/>
        <end position="494"/>
    </location>
</feature>
<dbReference type="InterPro" id="IPR027417">
    <property type="entry name" value="P-loop_NTPase"/>
</dbReference>
<evidence type="ECO:0000313" key="6">
    <source>
        <dbReference type="Proteomes" id="UP001172102"/>
    </source>
</evidence>
<evidence type="ECO:0000259" key="4">
    <source>
        <dbReference type="Pfam" id="PF26633"/>
    </source>
</evidence>
<feature type="compositionally biased region" description="Pro residues" evidence="1">
    <location>
        <begin position="1280"/>
        <end position="1293"/>
    </location>
</feature>
<dbReference type="Proteomes" id="UP001172102">
    <property type="component" value="Unassembled WGS sequence"/>
</dbReference>
<gene>
    <name evidence="5" type="ORF">B0H67DRAFT_525686</name>
</gene>
<dbReference type="Gene3D" id="3.40.50.300">
    <property type="entry name" value="P-loop containing nucleotide triphosphate hydrolases"/>
    <property type="match status" value="1"/>
</dbReference>
<proteinExistence type="predicted"/>
<organism evidence="5 6">
    <name type="scientific">Lasiosphaeris hirsuta</name>
    <dbReference type="NCBI Taxonomy" id="260670"/>
    <lineage>
        <taxon>Eukaryota</taxon>
        <taxon>Fungi</taxon>
        <taxon>Dikarya</taxon>
        <taxon>Ascomycota</taxon>
        <taxon>Pezizomycotina</taxon>
        <taxon>Sordariomycetes</taxon>
        <taxon>Sordariomycetidae</taxon>
        <taxon>Sordariales</taxon>
        <taxon>Lasiosphaeriaceae</taxon>
        <taxon>Lasiosphaeris</taxon>
    </lineage>
</organism>
<reference evidence="5" key="1">
    <citation type="submission" date="2023-06" db="EMBL/GenBank/DDBJ databases">
        <title>Genome-scale phylogeny and comparative genomics of the fungal order Sordariales.</title>
        <authorList>
            <consortium name="Lawrence Berkeley National Laboratory"/>
            <person name="Hensen N."/>
            <person name="Bonometti L."/>
            <person name="Westerberg I."/>
            <person name="Brannstrom I.O."/>
            <person name="Guillou S."/>
            <person name="Cros-Aarteil S."/>
            <person name="Calhoun S."/>
            <person name="Haridas S."/>
            <person name="Kuo A."/>
            <person name="Mondo S."/>
            <person name="Pangilinan J."/>
            <person name="Riley R."/>
            <person name="Labutti K."/>
            <person name="Andreopoulos B."/>
            <person name="Lipzen A."/>
            <person name="Chen C."/>
            <person name="Yanf M."/>
            <person name="Daum C."/>
            <person name="Ng V."/>
            <person name="Clum A."/>
            <person name="Steindorff A."/>
            <person name="Ohm R."/>
            <person name="Martin F."/>
            <person name="Silar P."/>
            <person name="Natvig D."/>
            <person name="Lalanne C."/>
            <person name="Gautier V."/>
            <person name="Ament-Velasquez S.L."/>
            <person name="Kruys A."/>
            <person name="Hutchinson M.I."/>
            <person name="Powell A.J."/>
            <person name="Barry K."/>
            <person name="Miller A.N."/>
            <person name="Grigoriev I.V."/>
            <person name="Debuchy R."/>
            <person name="Gladieux P."/>
            <person name="Thoren M.H."/>
            <person name="Johannesson H."/>
        </authorList>
    </citation>
    <scope>NUCLEOTIDE SEQUENCE</scope>
    <source>
        <strain evidence="5">SMH4607-1</strain>
    </source>
</reference>
<dbReference type="PANTHER" id="PTHR32046">
    <property type="entry name" value="G DOMAIN-CONTAINING PROTEIN"/>
    <property type="match status" value="1"/>
</dbReference>
<feature type="region of interest" description="Disordered" evidence="1">
    <location>
        <begin position="1189"/>
        <end position="1210"/>
    </location>
</feature>
<name>A0AA40E8F9_9PEZI</name>
<dbReference type="EMBL" id="JAUKUA010000001">
    <property type="protein sequence ID" value="KAK0732124.1"/>
    <property type="molecule type" value="Genomic_DNA"/>
</dbReference>
<dbReference type="InterPro" id="IPR056072">
    <property type="entry name" value="SNTX_MACPF/CDC-like_dom"/>
</dbReference>
<evidence type="ECO:0008006" key="7">
    <source>
        <dbReference type="Google" id="ProtNLM"/>
    </source>
</evidence>
<evidence type="ECO:0000313" key="5">
    <source>
        <dbReference type="EMBL" id="KAK0732124.1"/>
    </source>
</evidence>
<feature type="compositionally biased region" description="Basic residues" evidence="1">
    <location>
        <begin position="1194"/>
        <end position="1205"/>
    </location>
</feature>
<dbReference type="SUPFAM" id="SSF52540">
    <property type="entry name" value="P-loop containing nucleoside triphosphate hydrolases"/>
    <property type="match status" value="1"/>
</dbReference>
<dbReference type="Pfam" id="PF24676">
    <property type="entry name" value="DUF7656"/>
    <property type="match status" value="1"/>
</dbReference>
<dbReference type="CDD" id="cd00882">
    <property type="entry name" value="Ras_like_GTPase"/>
    <property type="match status" value="1"/>
</dbReference>